<keyword evidence="2" id="KW-1185">Reference proteome</keyword>
<organism evidence="1 2">
    <name type="scientific">Desulfomicrobium macestii</name>
    <dbReference type="NCBI Taxonomy" id="90731"/>
    <lineage>
        <taxon>Bacteria</taxon>
        <taxon>Pseudomonadati</taxon>
        <taxon>Thermodesulfobacteriota</taxon>
        <taxon>Desulfovibrionia</taxon>
        <taxon>Desulfovibrionales</taxon>
        <taxon>Desulfomicrobiaceae</taxon>
        <taxon>Desulfomicrobium</taxon>
    </lineage>
</organism>
<gene>
    <name evidence="1" type="ORF">H4684_004044</name>
</gene>
<evidence type="ECO:0000313" key="1">
    <source>
        <dbReference type="EMBL" id="MBE1427351.1"/>
    </source>
</evidence>
<proteinExistence type="predicted"/>
<dbReference type="Proteomes" id="UP000639010">
    <property type="component" value="Unassembled WGS sequence"/>
</dbReference>
<dbReference type="SUPFAM" id="SSF56954">
    <property type="entry name" value="Outer membrane efflux proteins (OEP)"/>
    <property type="match status" value="1"/>
</dbReference>
<comment type="caution">
    <text evidence="1">The sequence shown here is derived from an EMBL/GenBank/DDBJ whole genome shotgun (WGS) entry which is preliminary data.</text>
</comment>
<accession>A0ABR9H9D5</accession>
<name>A0ABR9H9D5_9BACT</name>
<evidence type="ECO:0000313" key="2">
    <source>
        <dbReference type="Proteomes" id="UP000639010"/>
    </source>
</evidence>
<protein>
    <submittedName>
        <fullName evidence="1">Adhesin transport system outer membrane protein</fullName>
    </submittedName>
</protein>
<reference evidence="1 2" key="1">
    <citation type="submission" date="2020-10" db="EMBL/GenBank/DDBJ databases">
        <title>Genomic Encyclopedia of Type Strains, Phase IV (KMG-IV): sequencing the most valuable type-strain genomes for metagenomic binning, comparative biology and taxonomic classification.</title>
        <authorList>
            <person name="Goeker M."/>
        </authorList>
    </citation>
    <scope>NUCLEOTIDE SEQUENCE [LARGE SCALE GENOMIC DNA]</scope>
    <source>
        <strain evidence="1 2">DSM 4194</strain>
    </source>
</reference>
<dbReference type="Gene3D" id="1.20.1600.10">
    <property type="entry name" value="Outer membrane efflux proteins (OEP)"/>
    <property type="match status" value="1"/>
</dbReference>
<sequence length="117" mass="13166">MRAEQDALDIERQVEEDVRTAYSFYKATGKLLPVLRSLTNENAQVVSSYTDQFRMGQRTLVDLVSAQKSLFSSQQVYLNGMTAHTFSYYRLCMPVSQLMSALGVDLKVKGLGEVMAE</sequence>
<dbReference type="EMBL" id="JADBGG010000062">
    <property type="protein sequence ID" value="MBE1427351.1"/>
    <property type="molecule type" value="Genomic_DNA"/>
</dbReference>